<name>A0A7K1FHA1_9ACTN</name>
<protein>
    <recommendedName>
        <fullName evidence="3">Adenylate kinase</fullName>
    </recommendedName>
</protein>
<dbReference type="PANTHER" id="PTHR37816:SF1">
    <property type="entry name" value="TOXIN"/>
    <property type="match status" value="1"/>
</dbReference>
<organism evidence="1 2">
    <name type="scientific">Nakamurella alba</name>
    <dbReference type="NCBI Taxonomy" id="2665158"/>
    <lineage>
        <taxon>Bacteria</taxon>
        <taxon>Bacillati</taxon>
        <taxon>Actinomycetota</taxon>
        <taxon>Actinomycetes</taxon>
        <taxon>Nakamurellales</taxon>
        <taxon>Nakamurellaceae</taxon>
        <taxon>Nakamurella</taxon>
    </lineage>
</organism>
<dbReference type="AlphaFoldDB" id="A0A7K1FHA1"/>
<dbReference type="SUPFAM" id="SSF52540">
    <property type="entry name" value="P-loop containing nucleoside triphosphate hydrolases"/>
    <property type="match status" value="1"/>
</dbReference>
<evidence type="ECO:0008006" key="3">
    <source>
        <dbReference type="Google" id="ProtNLM"/>
    </source>
</evidence>
<evidence type="ECO:0000313" key="1">
    <source>
        <dbReference type="EMBL" id="MTD13495.1"/>
    </source>
</evidence>
<comment type="caution">
    <text evidence="1">The sequence shown here is derived from an EMBL/GenBank/DDBJ whole genome shotgun (WGS) entry which is preliminary data.</text>
</comment>
<dbReference type="InterPro" id="IPR027417">
    <property type="entry name" value="P-loop_NTPase"/>
</dbReference>
<reference evidence="1 2" key="1">
    <citation type="submission" date="2019-11" db="EMBL/GenBank/DDBJ databases">
        <authorList>
            <person name="Jiang L.-Q."/>
        </authorList>
    </citation>
    <scope>NUCLEOTIDE SEQUENCE [LARGE SCALE GENOMIC DNA]</scope>
    <source>
        <strain evidence="1 2">YIM 132087</strain>
    </source>
</reference>
<dbReference type="Gene3D" id="3.40.50.300">
    <property type="entry name" value="P-loop containing nucleotide triphosphate hydrolases"/>
    <property type="match status" value="1"/>
</dbReference>
<dbReference type="PANTHER" id="PTHR37816">
    <property type="entry name" value="YALI0E33011P"/>
    <property type="match status" value="1"/>
</dbReference>
<proteinExistence type="predicted"/>
<evidence type="ECO:0000313" key="2">
    <source>
        <dbReference type="Proteomes" id="UP000460221"/>
    </source>
</evidence>
<dbReference type="Proteomes" id="UP000460221">
    <property type="component" value="Unassembled WGS sequence"/>
</dbReference>
<dbReference type="InterPro" id="IPR052922">
    <property type="entry name" value="Cytidylate_Kinase-2"/>
</dbReference>
<dbReference type="EMBL" id="WLYK01000001">
    <property type="protein sequence ID" value="MTD13495.1"/>
    <property type="molecule type" value="Genomic_DNA"/>
</dbReference>
<sequence length="186" mass="21013">MGRVPARRIKITGISGSGKTTLARQLSVTLGVPWIELDALHHGPDWTPADPDDFRAEVLVLTDGPGWVVDGNYRTHLAGIIDDRVDLLVALDLPRPVVLVQLLARTLRRMATREELWNGNTERWRNLLCTDPEQNILLWAHVHFGAQRRRAREAERAWLSDRTGTPVVRLSSRAQTQRFVEHLAGL</sequence>
<keyword evidence="2" id="KW-1185">Reference proteome</keyword>
<gene>
    <name evidence="1" type="ORF">GIS00_06000</name>
</gene>
<accession>A0A7K1FHA1</accession>